<evidence type="ECO:0000256" key="10">
    <source>
        <dbReference type="SAM" id="Phobius"/>
    </source>
</evidence>
<evidence type="ECO:0000313" key="13">
    <source>
        <dbReference type="Proteomes" id="UP000176547"/>
    </source>
</evidence>
<dbReference type="CDD" id="cd02947">
    <property type="entry name" value="TRX_family"/>
    <property type="match status" value="1"/>
</dbReference>
<dbReference type="EMBL" id="MFEG01000032">
    <property type="protein sequence ID" value="OGE75250.1"/>
    <property type="molecule type" value="Genomic_DNA"/>
</dbReference>
<feature type="transmembrane region" description="Helical" evidence="10">
    <location>
        <begin position="112"/>
        <end position="132"/>
    </location>
</feature>
<evidence type="ECO:0000256" key="4">
    <source>
        <dbReference type="ARBA" id="ARBA00022719"/>
    </source>
</evidence>
<evidence type="ECO:0000256" key="6">
    <source>
        <dbReference type="ARBA" id="ARBA00023002"/>
    </source>
</evidence>
<protein>
    <recommendedName>
        <fullName evidence="11">Vitamin K epoxide reductase domain-containing protein</fullName>
    </recommendedName>
</protein>
<evidence type="ECO:0000313" key="12">
    <source>
        <dbReference type="EMBL" id="OGE75250.1"/>
    </source>
</evidence>
<dbReference type="CDD" id="cd12916">
    <property type="entry name" value="VKOR_1"/>
    <property type="match status" value="1"/>
</dbReference>
<proteinExistence type="inferred from homology"/>
<comment type="caution">
    <text evidence="12">The sequence shown here is derived from an EMBL/GenBank/DDBJ whole genome shotgun (WGS) entry which is preliminary data.</text>
</comment>
<dbReference type="AlphaFoldDB" id="A0A1F5NCS9"/>
<feature type="domain" description="Vitamin K epoxide reductase" evidence="11">
    <location>
        <begin position="6"/>
        <end position="137"/>
    </location>
</feature>
<gene>
    <name evidence="12" type="ORF">A3K06_03095</name>
</gene>
<dbReference type="SMART" id="SM00756">
    <property type="entry name" value="VKc"/>
    <property type="match status" value="1"/>
</dbReference>
<dbReference type="PANTHER" id="PTHR34573">
    <property type="entry name" value="VKC DOMAIN-CONTAINING PROTEIN"/>
    <property type="match status" value="1"/>
</dbReference>
<dbReference type="Proteomes" id="UP000176547">
    <property type="component" value="Unassembled WGS sequence"/>
</dbReference>
<dbReference type="Gene3D" id="3.40.30.10">
    <property type="entry name" value="Glutaredoxin"/>
    <property type="match status" value="1"/>
</dbReference>
<dbReference type="GO" id="GO:0048038">
    <property type="term" value="F:quinone binding"/>
    <property type="evidence" value="ECO:0007669"/>
    <property type="project" value="UniProtKB-KW"/>
</dbReference>
<feature type="transmembrane region" description="Helical" evidence="10">
    <location>
        <begin position="58"/>
        <end position="77"/>
    </location>
</feature>
<keyword evidence="9" id="KW-0676">Redox-active center</keyword>
<dbReference type="PANTHER" id="PTHR34573:SF1">
    <property type="entry name" value="VITAMIN K EPOXIDE REDUCTASE DOMAIN-CONTAINING PROTEIN"/>
    <property type="match status" value="1"/>
</dbReference>
<reference evidence="12 13" key="1">
    <citation type="journal article" date="2016" name="Nat. Commun.">
        <title>Thousands of microbial genomes shed light on interconnected biogeochemical processes in an aquifer system.</title>
        <authorList>
            <person name="Anantharaman K."/>
            <person name="Brown C.T."/>
            <person name="Hug L.A."/>
            <person name="Sharon I."/>
            <person name="Castelle C.J."/>
            <person name="Probst A.J."/>
            <person name="Thomas B.C."/>
            <person name="Singh A."/>
            <person name="Wilkins M.J."/>
            <person name="Karaoz U."/>
            <person name="Brodie E.L."/>
            <person name="Williams K.H."/>
            <person name="Hubbard S.S."/>
            <person name="Banfield J.F."/>
        </authorList>
    </citation>
    <scope>NUCLEOTIDE SEQUENCE [LARGE SCALE GENOMIC DNA]</scope>
</reference>
<keyword evidence="8" id="KW-1015">Disulfide bond</keyword>
<evidence type="ECO:0000256" key="7">
    <source>
        <dbReference type="ARBA" id="ARBA00023136"/>
    </source>
</evidence>
<evidence type="ECO:0000256" key="3">
    <source>
        <dbReference type="ARBA" id="ARBA00022692"/>
    </source>
</evidence>
<evidence type="ECO:0000256" key="2">
    <source>
        <dbReference type="ARBA" id="ARBA00006214"/>
    </source>
</evidence>
<dbReference type="InterPro" id="IPR038354">
    <property type="entry name" value="VKOR_sf"/>
</dbReference>
<dbReference type="InterPro" id="IPR044698">
    <property type="entry name" value="VKOR/LTO1"/>
</dbReference>
<feature type="transmembrane region" description="Helical" evidence="10">
    <location>
        <begin position="144"/>
        <end position="165"/>
    </location>
</feature>
<keyword evidence="3 10" id="KW-0812">Transmembrane</keyword>
<dbReference type="Pfam" id="PF07884">
    <property type="entry name" value="VKOR"/>
    <property type="match status" value="1"/>
</dbReference>
<dbReference type="Gene3D" id="1.20.1440.130">
    <property type="entry name" value="VKOR domain"/>
    <property type="match status" value="1"/>
</dbReference>
<comment type="similarity">
    <text evidence="2">Belongs to the VKOR family.</text>
</comment>
<dbReference type="InterPro" id="IPR012932">
    <property type="entry name" value="VKOR"/>
</dbReference>
<keyword evidence="4" id="KW-0874">Quinone</keyword>
<keyword evidence="7 10" id="KW-0472">Membrane</keyword>
<name>A0A1F5NCS9_9BACT</name>
<evidence type="ECO:0000256" key="8">
    <source>
        <dbReference type="ARBA" id="ARBA00023157"/>
    </source>
</evidence>
<comment type="subcellular location">
    <subcellularLocation>
        <location evidence="1">Membrane</location>
        <topology evidence="1">Multi-pass membrane protein</topology>
    </subcellularLocation>
</comment>
<dbReference type="SUPFAM" id="SSF52833">
    <property type="entry name" value="Thioredoxin-like"/>
    <property type="match status" value="1"/>
</dbReference>
<accession>A0A1F5NCS9</accession>
<evidence type="ECO:0000256" key="9">
    <source>
        <dbReference type="ARBA" id="ARBA00023284"/>
    </source>
</evidence>
<keyword evidence="6" id="KW-0560">Oxidoreductase</keyword>
<organism evidence="12 13">
    <name type="scientific">Candidatus Doudnabacteria bacterium RIFCSPHIGHO2_01_52_17</name>
    <dbReference type="NCBI Taxonomy" id="1817820"/>
    <lineage>
        <taxon>Bacteria</taxon>
        <taxon>Candidatus Doudnaibacteriota</taxon>
    </lineage>
</organism>
<evidence type="ECO:0000256" key="1">
    <source>
        <dbReference type="ARBA" id="ARBA00004141"/>
    </source>
</evidence>
<sequence length="269" mass="30034">MKQKSVKLLRALAAVFALVGFGIMSYLTYVHYAEKSSFCDLSAEVSCDIVTSSIYSEIFGIPVSLLGLLYFALMLFLVATRPLAKSARLVFSLTLLMFIPSLYLSLMEIVEIKSFCILCESSKVMMLGILITTGLAMKEKTKKLVRYSAPLVIAGAIFAGVIFFIQSGTTVKEDYSALIEHMNEQGWVYYKSYTCSNCKRQERLLGEAYSKLHAVECHPKGPNGQPELCLAKNITKTPTWLLEENGQELKRLEGLQSIEELEQASQFNN</sequence>
<feature type="transmembrane region" description="Helical" evidence="10">
    <location>
        <begin position="12"/>
        <end position="32"/>
    </location>
</feature>
<dbReference type="GO" id="GO:0016491">
    <property type="term" value="F:oxidoreductase activity"/>
    <property type="evidence" value="ECO:0007669"/>
    <property type="project" value="UniProtKB-KW"/>
</dbReference>
<feature type="transmembrane region" description="Helical" evidence="10">
    <location>
        <begin position="89"/>
        <end position="106"/>
    </location>
</feature>
<keyword evidence="5 10" id="KW-1133">Transmembrane helix</keyword>
<evidence type="ECO:0000256" key="5">
    <source>
        <dbReference type="ARBA" id="ARBA00022989"/>
    </source>
</evidence>
<evidence type="ECO:0000259" key="11">
    <source>
        <dbReference type="SMART" id="SM00756"/>
    </source>
</evidence>
<dbReference type="InterPro" id="IPR036249">
    <property type="entry name" value="Thioredoxin-like_sf"/>
</dbReference>
<dbReference type="GO" id="GO:0016020">
    <property type="term" value="C:membrane"/>
    <property type="evidence" value="ECO:0007669"/>
    <property type="project" value="UniProtKB-SubCell"/>
</dbReference>